<evidence type="ECO:0000313" key="8">
    <source>
        <dbReference type="Proteomes" id="UP001600888"/>
    </source>
</evidence>
<proteinExistence type="predicted"/>
<dbReference type="Proteomes" id="UP001600888">
    <property type="component" value="Unassembled WGS sequence"/>
</dbReference>
<keyword evidence="2 6" id="KW-0812">Transmembrane</keyword>
<protein>
    <submittedName>
        <fullName evidence="7">Uncharacterized protein</fullName>
    </submittedName>
</protein>
<feature type="region of interest" description="Disordered" evidence="5">
    <location>
        <begin position="270"/>
        <end position="291"/>
    </location>
</feature>
<evidence type="ECO:0000256" key="3">
    <source>
        <dbReference type="ARBA" id="ARBA00022989"/>
    </source>
</evidence>
<reference evidence="7 8" key="1">
    <citation type="submission" date="2024-03" db="EMBL/GenBank/DDBJ databases">
        <title>A high-quality draft genome sequence of Diaporthe vaccinii, a causative agent of upright dieback and viscid rot disease in cranberry plants.</title>
        <authorList>
            <person name="Sarrasin M."/>
            <person name="Lang B.F."/>
            <person name="Burger G."/>
        </authorList>
    </citation>
    <scope>NUCLEOTIDE SEQUENCE [LARGE SCALE GENOMIC DNA]</scope>
    <source>
        <strain evidence="7 8">IS7</strain>
    </source>
</reference>
<dbReference type="Gene3D" id="1.20.58.340">
    <property type="entry name" value="Magnesium transport protein CorA, transmembrane region"/>
    <property type="match status" value="1"/>
</dbReference>
<dbReference type="InterPro" id="IPR002523">
    <property type="entry name" value="MgTranspt_CorA/ZnTranspt_ZntB"/>
</dbReference>
<sequence>MDTYSSWRKLWEGFAPLLQALADDLISAQDIIGQWEAREGARGQERPRWTHNDERKYRAAITRAQRVLKWRKKGIQDLLNDVESLRDACTARLANAREELSFRSNQNIASFTYVTIVFLPLGFAASVFGMNGYPAAGWLASMVVIAVVTLAITVIALANAKLLLAVAEQFFKDALSLTGDVFQSSLIGQQKCQRDERAQDPAAPNKPSHGDQNGGDPLHSHAVRHVLFWMAYLLIEILAKRVAIACRTLPASLIQSLGLLRPDATLPASVGSAGGSSGPPASVGSTGGSSGPRAEAVGRKIIRIAGGILILPLLLISWTVQLLFYNAFDILTFLGRLTKKTFYALVIPGDANRAATDAKMVTWLIKPPSSLRPVRKYMSRDEKSENPTPQAEAPAAVDRSDSGPVEDV</sequence>
<evidence type="ECO:0000256" key="4">
    <source>
        <dbReference type="ARBA" id="ARBA00023136"/>
    </source>
</evidence>
<dbReference type="SUPFAM" id="SSF144083">
    <property type="entry name" value="Magnesium transport protein CorA, transmembrane region"/>
    <property type="match status" value="1"/>
</dbReference>
<feature type="region of interest" description="Disordered" evidence="5">
    <location>
        <begin position="374"/>
        <end position="408"/>
    </location>
</feature>
<evidence type="ECO:0000256" key="1">
    <source>
        <dbReference type="ARBA" id="ARBA00004141"/>
    </source>
</evidence>
<dbReference type="Pfam" id="PF01544">
    <property type="entry name" value="CorA"/>
    <property type="match status" value="1"/>
</dbReference>
<evidence type="ECO:0000256" key="6">
    <source>
        <dbReference type="SAM" id="Phobius"/>
    </source>
</evidence>
<keyword evidence="4 6" id="KW-0472">Membrane</keyword>
<evidence type="ECO:0000313" key="7">
    <source>
        <dbReference type="EMBL" id="KAL2278236.1"/>
    </source>
</evidence>
<feature type="transmembrane region" description="Helical" evidence="6">
    <location>
        <begin position="136"/>
        <end position="158"/>
    </location>
</feature>
<comment type="subcellular location">
    <subcellularLocation>
        <location evidence="1">Membrane</location>
        <topology evidence="1">Multi-pass membrane protein</topology>
    </subcellularLocation>
</comment>
<name>A0ABR4E732_9PEZI</name>
<organism evidence="7 8">
    <name type="scientific">Diaporthe vaccinii</name>
    <dbReference type="NCBI Taxonomy" id="105482"/>
    <lineage>
        <taxon>Eukaryota</taxon>
        <taxon>Fungi</taxon>
        <taxon>Dikarya</taxon>
        <taxon>Ascomycota</taxon>
        <taxon>Pezizomycotina</taxon>
        <taxon>Sordariomycetes</taxon>
        <taxon>Sordariomycetidae</taxon>
        <taxon>Diaporthales</taxon>
        <taxon>Diaporthaceae</taxon>
        <taxon>Diaporthe</taxon>
        <taxon>Diaporthe eres species complex</taxon>
    </lineage>
</organism>
<dbReference type="InterPro" id="IPR045863">
    <property type="entry name" value="CorA_TM1_TM2"/>
</dbReference>
<evidence type="ECO:0000256" key="5">
    <source>
        <dbReference type="SAM" id="MobiDB-lite"/>
    </source>
</evidence>
<evidence type="ECO:0000256" key="2">
    <source>
        <dbReference type="ARBA" id="ARBA00022692"/>
    </source>
</evidence>
<feature type="transmembrane region" description="Helical" evidence="6">
    <location>
        <begin position="111"/>
        <end position="130"/>
    </location>
</feature>
<feature type="transmembrane region" description="Helical" evidence="6">
    <location>
        <begin position="301"/>
        <end position="324"/>
    </location>
</feature>
<keyword evidence="8" id="KW-1185">Reference proteome</keyword>
<dbReference type="EMBL" id="JBAWTH010000089">
    <property type="protein sequence ID" value="KAL2278236.1"/>
    <property type="molecule type" value="Genomic_DNA"/>
</dbReference>
<comment type="caution">
    <text evidence="7">The sequence shown here is derived from an EMBL/GenBank/DDBJ whole genome shotgun (WGS) entry which is preliminary data.</text>
</comment>
<gene>
    <name evidence="7" type="ORF">FJTKL_14647</name>
</gene>
<feature type="region of interest" description="Disordered" evidence="5">
    <location>
        <begin position="193"/>
        <end position="216"/>
    </location>
</feature>
<accession>A0ABR4E732</accession>
<keyword evidence="3 6" id="KW-1133">Transmembrane helix</keyword>